<accession>A0A0C2RN18</accession>
<evidence type="ECO:0000256" key="1">
    <source>
        <dbReference type="SAM" id="Phobius"/>
    </source>
</evidence>
<keyword evidence="3" id="KW-1185">Reference proteome</keyword>
<feature type="transmembrane region" description="Helical" evidence="1">
    <location>
        <begin position="36"/>
        <end position="55"/>
    </location>
</feature>
<dbReference type="AlphaFoldDB" id="A0A0C2RN18"/>
<dbReference type="EMBL" id="JXRR01000022">
    <property type="protein sequence ID" value="KIL43169.1"/>
    <property type="molecule type" value="Genomic_DNA"/>
</dbReference>
<protein>
    <submittedName>
        <fullName evidence="2">Uncharacterized protein</fullName>
    </submittedName>
</protein>
<gene>
    <name evidence="2" type="ORF">KR50_35720</name>
</gene>
<evidence type="ECO:0000313" key="3">
    <source>
        <dbReference type="Proteomes" id="UP000031972"/>
    </source>
</evidence>
<feature type="transmembrane region" description="Helical" evidence="1">
    <location>
        <begin position="7"/>
        <end position="24"/>
    </location>
</feature>
<dbReference type="PATRIC" id="fig|220754.4.peg.3584"/>
<proteinExistence type="predicted"/>
<organism evidence="2 3">
    <name type="scientific">Jeotgalibacillus campisalis</name>
    <dbReference type="NCBI Taxonomy" id="220754"/>
    <lineage>
        <taxon>Bacteria</taxon>
        <taxon>Bacillati</taxon>
        <taxon>Bacillota</taxon>
        <taxon>Bacilli</taxon>
        <taxon>Bacillales</taxon>
        <taxon>Caryophanaceae</taxon>
        <taxon>Jeotgalibacillus</taxon>
    </lineage>
</organism>
<name>A0A0C2RN18_9BACL</name>
<keyword evidence="1" id="KW-1133">Transmembrane helix</keyword>
<reference evidence="2 3" key="1">
    <citation type="submission" date="2015-01" db="EMBL/GenBank/DDBJ databases">
        <title>Jeotgalibacillus campisalis genome sequencing.</title>
        <authorList>
            <person name="Goh K.M."/>
            <person name="Chan K.-G."/>
            <person name="Yaakop A.S."/>
            <person name="Ee R."/>
            <person name="Gan H.M."/>
            <person name="Chan C.S."/>
        </authorList>
    </citation>
    <scope>NUCLEOTIDE SEQUENCE [LARGE SCALE GENOMIC DNA]</scope>
    <source>
        <strain evidence="2 3">SF-57</strain>
    </source>
</reference>
<dbReference type="OrthoDB" id="9930316at2"/>
<comment type="caution">
    <text evidence="2">The sequence shown here is derived from an EMBL/GenBank/DDBJ whole genome shotgun (WGS) entry which is preliminary data.</text>
</comment>
<keyword evidence="1" id="KW-0812">Transmembrane</keyword>
<sequence>MKLLNGLCIVATGIFVLYVSLKLFTPSFPPALNESFLIELSFSFLLIGLHTFRNWKVEAEAEERYR</sequence>
<evidence type="ECO:0000313" key="2">
    <source>
        <dbReference type="EMBL" id="KIL43169.1"/>
    </source>
</evidence>
<keyword evidence="1" id="KW-0472">Membrane</keyword>
<dbReference type="Proteomes" id="UP000031972">
    <property type="component" value="Unassembled WGS sequence"/>
</dbReference>
<dbReference type="RefSeq" id="WP_041061493.1">
    <property type="nucleotide sequence ID" value="NZ_JXRR01000022.1"/>
</dbReference>